<dbReference type="InterPro" id="IPR011257">
    <property type="entry name" value="DNA_glycosylase"/>
</dbReference>
<dbReference type="PANTHER" id="PTHR30037">
    <property type="entry name" value="DNA-3-METHYLADENINE GLYCOSYLASE 1"/>
    <property type="match status" value="1"/>
</dbReference>
<dbReference type="GO" id="GO:0006284">
    <property type="term" value="P:base-excision repair"/>
    <property type="evidence" value="ECO:0007669"/>
    <property type="project" value="InterPro"/>
</dbReference>
<dbReference type="Proteomes" id="UP000611500">
    <property type="component" value="Unassembled WGS sequence"/>
</dbReference>
<dbReference type="AlphaFoldDB" id="A0A8J3HAB4"/>
<dbReference type="GO" id="GO:0008725">
    <property type="term" value="F:DNA-3-methyladenine glycosylase activity"/>
    <property type="evidence" value="ECO:0007669"/>
    <property type="project" value="InterPro"/>
</dbReference>
<dbReference type="PANTHER" id="PTHR30037:SF3">
    <property type="entry name" value="BLR0857 PROTEIN"/>
    <property type="match status" value="1"/>
</dbReference>
<dbReference type="EMBL" id="BNAP01000025">
    <property type="protein sequence ID" value="GHG99976.1"/>
    <property type="molecule type" value="Genomic_DNA"/>
</dbReference>
<gene>
    <name evidence="1" type="ORF">GCM10010961_36270</name>
</gene>
<reference evidence="1" key="2">
    <citation type="submission" date="2020-09" db="EMBL/GenBank/DDBJ databases">
        <authorList>
            <person name="Sun Q."/>
            <person name="Zhou Y."/>
        </authorList>
    </citation>
    <scope>NUCLEOTIDE SEQUENCE</scope>
    <source>
        <strain evidence="1">CGMCC 1.7081</strain>
    </source>
</reference>
<proteinExistence type="predicted"/>
<evidence type="ECO:0000313" key="2">
    <source>
        <dbReference type="Proteomes" id="UP000611500"/>
    </source>
</evidence>
<dbReference type="InterPro" id="IPR052891">
    <property type="entry name" value="DNA-3mA_glycosylase"/>
</dbReference>
<name>A0A8J3HAB4_9RHOB</name>
<reference evidence="1" key="1">
    <citation type="journal article" date="2014" name="Int. J. Syst. Evol. Microbiol.">
        <title>Complete genome sequence of Corynebacterium casei LMG S-19264T (=DSM 44701T), isolated from a smear-ripened cheese.</title>
        <authorList>
            <consortium name="US DOE Joint Genome Institute (JGI-PGF)"/>
            <person name="Walter F."/>
            <person name="Albersmeier A."/>
            <person name="Kalinowski J."/>
            <person name="Ruckert C."/>
        </authorList>
    </citation>
    <scope>NUCLEOTIDE SEQUENCE</scope>
    <source>
        <strain evidence="1">CGMCC 1.7081</strain>
    </source>
</reference>
<sequence>MRSFDEIFAIAADRHGGPQALEAQLPRPLPPEALARLPDDRWLSVMTKCIFQAGFNWKVIEAKWDGFETAFDHFDPAACAFMDDDRFDAILRNPDVVRNGAKLATVRENAAFLLRLRAQGGAGTILGGWPSTDYIGLLDLLRSEGARLGGMTGQYAMRFAGRDSFILSRDVSARLIAEGVIDKPATSKTALRQVQAAFNSWMDQSSRSLTEISRTLAMSL</sequence>
<protein>
    <submittedName>
        <fullName evidence="1">3-methyladenine DNA glycosylase</fullName>
    </submittedName>
</protein>
<comment type="caution">
    <text evidence="1">The sequence shown here is derived from an EMBL/GenBank/DDBJ whole genome shotgun (WGS) entry which is preliminary data.</text>
</comment>
<organism evidence="1 2">
    <name type="scientific">Pseudodonghicola xiamenensis</name>
    <dbReference type="NCBI Taxonomy" id="337702"/>
    <lineage>
        <taxon>Bacteria</taxon>
        <taxon>Pseudomonadati</taxon>
        <taxon>Pseudomonadota</taxon>
        <taxon>Alphaproteobacteria</taxon>
        <taxon>Rhodobacterales</taxon>
        <taxon>Paracoccaceae</taxon>
        <taxon>Pseudodonghicola</taxon>
    </lineage>
</organism>
<dbReference type="SUPFAM" id="SSF48150">
    <property type="entry name" value="DNA-glycosylase"/>
    <property type="match status" value="1"/>
</dbReference>
<dbReference type="Pfam" id="PF03352">
    <property type="entry name" value="Adenine_glyco"/>
    <property type="match status" value="1"/>
</dbReference>
<keyword evidence="2" id="KW-1185">Reference proteome</keyword>
<evidence type="ECO:0000313" key="1">
    <source>
        <dbReference type="EMBL" id="GHG99976.1"/>
    </source>
</evidence>
<accession>A0A8J3HAB4</accession>
<dbReference type="InterPro" id="IPR005019">
    <property type="entry name" value="Adenine_glyco"/>
</dbReference>
<dbReference type="Gene3D" id="1.10.340.30">
    <property type="entry name" value="Hypothetical protein, domain 2"/>
    <property type="match status" value="1"/>
</dbReference>
<dbReference type="RefSeq" id="WP_028094703.1">
    <property type="nucleotide sequence ID" value="NZ_BNAP01000025.1"/>
</dbReference>